<feature type="chain" id="PRO_5034865657" evidence="3">
    <location>
        <begin position="24"/>
        <end position="251"/>
    </location>
</feature>
<evidence type="ECO:0000256" key="3">
    <source>
        <dbReference type="SAM" id="SignalP"/>
    </source>
</evidence>
<dbReference type="Gene3D" id="3.40.190.10">
    <property type="entry name" value="Periplasmic binding protein-like II"/>
    <property type="match status" value="2"/>
</dbReference>
<evidence type="ECO:0000313" key="5">
    <source>
        <dbReference type="EMBL" id="TMM43911.1"/>
    </source>
</evidence>
<dbReference type="Proteomes" id="UP000307702">
    <property type="component" value="Unassembled WGS sequence"/>
</dbReference>
<keyword evidence="2 3" id="KW-0732">Signal</keyword>
<accession>A0A8H2PLA2</accession>
<dbReference type="OrthoDB" id="8771774at2"/>
<evidence type="ECO:0000256" key="2">
    <source>
        <dbReference type="ARBA" id="ARBA00022729"/>
    </source>
</evidence>
<comment type="similarity">
    <text evidence="1">Belongs to the bacterial solute-binding protein 3 family.</text>
</comment>
<reference evidence="5 6" key="1">
    <citation type="submission" date="2019-05" db="EMBL/GenBank/DDBJ databases">
        <title>Colwellia ponticola sp. nov., isolated from seawater.</title>
        <authorList>
            <person name="Yoon J.-H."/>
        </authorList>
    </citation>
    <scope>NUCLEOTIDE SEQUENCE [LARGE SCALE GENOMIC DNA]</scope>
    <source>
        <strain evidence="5 6">OISW-25</strain>
    </source>
</reference>
<feature type="signal peptide" evidence="3">
    <location>
        <begin position="1"/>
        <end position="23"/>
    </location>
</feature>
<sequence length="251" mass="28514">MMKLITFKKLLLCSAILPFFAFASDKTTLIFSYGDYNAAPYAMESGEQLSSGIIKDIATELGDELGFMVSFVRTPRKRIERYLANNTSHIHLISNPAWLSHSEKFQWSDTLFIQKNRMVINADNPNNYEKLADFKGMVIGTIRGYKYPTLQPFFDQGELIPYGVTTLSVNLIRLNLKRVDVVIDSNILINYQLKQNNNNSAFKVLPIIVNEIDIKAALSANAPITLEQFNQTLKKLKDQGVIDAMMKKYDI</sequence>
<dbReference type="PANTHER" id="PTHR35936">
    <property type="entry name" value="MEMBRANE-BOUND LYTIC MUREIN TRANSGLYCOSYLASE F"/>
    <property type="match status" value="1"/>
</dbReference>
<dbReference type="PANTHER" id="PTHR35936:SF6">
    <property type="entry name" value="AMINO ACID ABC TRANSPORTER SUBSTRATE-BINDING PAAT FAMILY PROTEIN"/>
    <property type="match status" value="1"/>
</dbReference>
<dbReference type="EMBL" id="SZVP01000012">
    <property type="protein sequence ID" value="TMM43911.1"/>
    <property type="molecule type" value="Genomic_DNA"/>
</dbReference>
<feature type="domain" description="Solute-binding protein family 3/N-terminal" evidence="4">
    <location>
        <begin position="35"/>
        <end position="249"/>
    </location>
</feature>
<gene>
    <name evidence="5" type="ORF">FCS21_11995</name>
</gene>
<evidence type="ECO:0000256" key="1">
    <source>
        <dbReference type="ARBA" id="ARBA00010333"/>
    </source>
</evidence>
<dbReference type="AlphaFoldDB" id="A0A8H2PLA2"/>
<comment type="caution">
    <text evidence="5">The sequence shown here is derived from an EMBL/GenBank/DDBJ whole genome shotgun (WGS) entry which is preliminary data.</text>
</comment>
<dbReference type="SUPFAM" id="SSF53850">
    <property type="entry name" value="Periplasmic binding protein-like II"/>
    <property type="match status" value="1"/>
</dbReference>
<keyword evidence="6" id="KW-1185">Reference proteome</keyword>
<name>A0A8H2PLA2_9GAMM</name>
<dbReference type="InterPro" id="IPR001638">
    <property type="entry name" value="Solute-binding_3/MltF_N"/>
</dbReference>
<dbReference type="RefSeq" id="WP_138623708.1">
    <property type="nucleotide sequence ID" value="NZ_SZVP01000012.1"/>
</dbReference>
<evidence type="ECO:0000259" key="4">
    <source>
        <dbReference type="Pfam" id="PF00497"/>
    </source>
</evidence>
<evidence type="ECO:0000313" key="6">
    <source>
        <dbReference type="Proteomes" id="UP000307702"/>
    </source>
</evidence>
<protein>
    <submittedName>
        <fullName evidence="5">Amino acid ABC transporter substrate-binding protein</fullName>
    </submittedName>
</protein>
<organism evidence="5 6">
    <name type="scientific">Colwellia ponticola</name>
    <dbReference type="NCBI Taxonomy" id="2304625"/>
    <lineage>
        <taxon>Bacteria</taxon>
        <taxon>Pseudomonadati</taxon>
        <taxon>Pseudomonadota</taxon>
        <taxon>Gammaproteobacteria</taxon>
        <taxon>Alteromonadales</taxon>
        <taxon>Colwelliaceae</taxon>
        <taxon>Colwellia</taxon>
    </lineage>
</organism>
<proteinExistence type="inferred from homology"/>
<dbReference type="Pfam" id="PF00497">
    <property type="entry name" value="SBP_bac_3"/>
    <property type="match status" value="1"/>
</dbReference>